<name>A0AAD4FBL3_9PEZI</name>
<dbReference type="Proteomes" id="UP001197093">
    <property type="component" value="Unassembled WGS sequence"/>
</dbReference>
<evidence type="ECO:0000259" key="3">
    <source>
        <dbReference type="Pfam" id="PF00248"/>
    </source>
</evidence>
<dbReference type="PANTHER" id="PTHR43827:SF8">
    <property type="entry name" value="ALDO_KETO REDUCTASE FAMILY PROTEIN"/>
    <property type="match status" value="1"/>
</dbReference>
<keyword evidence="5" id="KW-1185">Reference proteome</keyword>
<protein>
    <recommendedName>
        <fullName evidence="3">NADP-dependent oxidoreductase domain-containing protein</fullName>
    </recommendedName>
</protein>
<feature type="compositionally biased region" description="Low complexity" evidence="2">
    <location>
        <begin position="101"/>
        <end position="117"/>
    </location>
</feature>
<dbReference type="GO" id="GO:0016491">
    <property type="term" value="F:oxidoreductase activity"/>
    <property type="evidence" value="ECO:0007669"/>
    <property type="project" value="UniProtKB-KW"/>
</dbReference>
<accession>A0AAD4FBL3</accession>
<organism evidence="4 5">
    <name type="scientific">Staphylotrichum longicolle</name>
    <dbReference type="NCBI Taxonomy" id="669026"/>
    <lineage>
        <taxon>Eukaryota</taxon>
        <taxon>Fungi</taxon>
        <taxon>Dikarya</taxon>
        <taxon>Ascomycota</taxon>
        <taxon>Pezizomycotina</taxon>
        <taxon>Sordariomycetes</taxon>
        <taxon>Sordariomycetidae</taxon>
        <taxon>Sordariales</taxon>
        <taxon>Chaetomiaceae</taxon>
        <taxon>Staphylotrichum</taxon>
    </lineage>
</organism>
<keyword evidence="1" id="KW-0560">Oxidoreductase</keyword>
<dbReference type="InterPro" id="IPR036812">
    <property type="entry name" value="NAD(P)_OxRdtase_dom_sf"/>
</dbReference>
<feature type="region of interest" description="Disordered" evidence="2">
    <location>
        <begin position="80"/>
        <end position="119"/>
    </location>
</feature>
<evidence type="ECO:0000256" key="2">
    <source>
        <dbReference type="SAM" id="MobiDB-lite"/>
    </source>
</evidence>
<dbReference type="Gene3D" id="3.20.20.100">
    <property type="entry name" value="NADP-dependent oxidoreductase domain"/>
    <property type="match status" value="1"/>
</dbReference>
<dbReference type="EMBL" id="JAHCVI010000001">
    <property type="protein sequence ID" value="KAG7294308.1"/>
    <property type="molecule type" value="Genomic_DNA"/>
</dbReference>
<evidence type="ECO:0000313" key="4">
    <source>
        <dbReference type="EMBL" id="KAG7294308.1"/>
    </source>
</evidence>
<proteinExistence type="predicted"/>
<dbReference type="Pfam" id="PF00248">
    <property type="entry name" value="Aldo_ket_red"/>
    <property type="match status" value="1"/>
</dbReference>
<evidence type="ECO:0000256" key="1">
    <source>
        <dbReference type="ARBA" id="ARBA00023002"/>
    </source>
</evidence>
<dbReference type="SUPFAM" id="SSF51430">
    <property type="entry name" value="NAD(P)-linked oxidoreductase"/>
    <property type="match status" value="1"/>
</dbReference>
<dbReference type="AlphaFoldDB" id="A0AAD4FBL3"/>
<feature type="domain" description="NADP-dependent oxidoreductase" evidence="3">
    <location>
        <begin position="18"/>
        <end position="211"/>
    </location>
</feature>
<dbReference type="PANTHER" id="PTHR43827">
    <property type="entry name" value="2,5-DIKETO-D-GLUCONIC ACID REDUCTASE"/>
    <property type="match status" value="1"/>
</dbReference>
<reference evidence="4" key="1">
    <citation type="submission" date="2023-02" db="EMBL/GenBank/DDBJ databases">
        <authorList>
            <person name="Palmer J.M."/>
        </authorList>
    </citation>
    <scope>NUCLEOTIDE SEQUENCE</scope>
    <source>
        <strain evidence="4">FW57</strain>
    </source>
</reference>
<gene>
    <name evidence="4" type="ORF">NEMBOFW57_004379</name>
</gene>
<dbReference type="InterPro" id="IPR023210">
    <property type="entry name" value="NADP_OxRdtase_dom"/>
</dbReference>
<sequence length="324" mass="35778">MAASEPTAAMPPMMYGTAWKKERTADLVYEAIKAGFRGIDTAAMKKHYDEALTGEGIRRAIREGLVSRKDLFIQTKFTPLDLTSPHNPSDPIPTQIHTSIRSSLTNLSPRSSSSSSTPEEEEYIDALILHSPFPSIPQTLEALAALQSYLPSSPDPARRGKVRRLGISNVPSLAVLQILESQLPGAVTIVQNRFRAAERSWDREIRAWCRAAREREREGGGAQGVVYQGFWTLTGNISTWQQQQQQQGGGFVAELARGAGVELAEAWYALVMEAGVVVLNGTGDRDHMRGDLAVRGRMAEWRATEEGSRVWERCWGAFKQLIDG</sequence>
<comment type="caution">
    <text evidence="4">The sequence shown here is derived from an EMBL/GenBank/DDBJ whole genome shotgun (WGS) entry which is preliminary data.</text>
</comment>
<evidence type="ECO:0000313" key="5">
    <source>
        <dbReference type="Proteomes" id="UP001197093"/>
    </source>
</evidence>
<dbReference type="InterPro" id="IPR020471">
    <property type="entry name" value="AKR"/>
</dbReference>